<gene>
    <name evidence="2" type="ORF">Pph01_74450</name>
</gene>
<accession>A0A8J3XHW0</accession>
<feature type="region of interest" description="Disordered" evidence="1">
    <location>
        <begin position="1"/>
        <end position="25"/>
    </location>
</feature>
<dbReference type="Proteomes" id="UP000622547">
    <property type="component" value="Unassembled WGS sequence"/>
</dbReference>
<proteinExistence type="predicted"/>
<reference evidence="2 3" key="1">
    <citation type="submission" date="2021-01" db="EMBL/GenBank/DDBJ databases">
        <title>Whole genome shotgun sequence of Planotetraspora phitsanulokensis NBRC 104273.</title>
        <authorList>
            <person name="Komaki H."/>
            <person name="Tamura T."/>
        </authorList>
    </citation>
    <scope>NUCLEOTIDE SEQUENCE [LARGE SCALE GENOMIC DNA]</scope>
    <source>
        <strain evidence="2 3">NBRC 104273</strain>
    </source>
</reference>
<evidence type="ECO:0000313" key="3">
    <source>
        <dbReference type="Proteomes" id="UP000622547"/>
    </source>
</evidence>
<evidence type="ECO:0000256" key="1">
    <source>
        <dbReference type="SAM" id="MobiDB-lite"/>
    </source>
</evidence>
<dbReference type="AlphaFoldDB" id="A0A8J3XHW0"/>
<dbReference type="EMBL" id="BOOP01000043">
    <property type="protein sequence ID" value="GII42442.1"/>
    <property type="molecule type" value="Genomic_DNA"/>
</dbReference>
<comment type="caution">
    <text evidence="2">The sequence shown here is derived from an EMBL/GenBank/DDBJ whole genome shotgun (WGS) entry which is preliminary data.</text>
</comment>
<name>A0A8J3XHW0_9ACTN</name>
<keyword evidence="3" id="KW-1185">Reference proteome</keyword>
<organism evidence="2 3">
    <name type="scientific">Planotetraspora phitsanulokensis</name>
    <dbReference type="NCBI Taxonomy" id="575192"/>
    <lineage>
        <taxon>Bacteria</taxon>
        <taxon>Bacillati</taxon>
        <taxon>Actinomycetota</taxon>
        <taxon>Actinomycetes</taxon>
        <taxon>Streptosporangiales</taxon>
        <taxon>Streptosporangiaceae</taxon>
        <taxon>Planotetraspora</taxon>
    </lineage>
</organism>
<protein>
    <submittedName>
        <fullName evidence="2">Uncharacterized protein</fullName>
    </submittedName>
</protein>
<evidence type="ECO:0000313" key="2">
    <source>
        <dbReference type="EMBL" id="GII42442.1"/>
    </source>
</evidence>
<sequence length="63" mass="6613">MTGVAGRTIPERSFVPTDGWPPVRGDQPCTRALKKGEEPAVAEAVVPFGPSPVHYSNGSHTVA</sequence>